<dbReference type="PROSITE" id="PS51125">
    <property type="entry name" value="NHL"/>
    <property type="match status" value="3"/>
</dbReference>
<evidence type="ECO:0000256" key="3">
    <source>
        <dbReference type="ARBA" id="ARBA00022737"/>
    </source>
</evidence>
<dbReference type="PANTHER" id="PTHR24104:SF25">
    <property type="entry name" value="PROTEIN LIN-41"/>
    <property type="match status" value="1"/>
</dbReference>
<evidence type="ECO:0000259" key="9">
    <source>
        <dbReference type="PROSITE" id="PS50119"/>
    </source>
</evidence>
<dbReference type="EnsemblMetazoa" id="XM_011412078.1">
    <property type="protein sequence ID" value="XP_011410380.1"/>
    <property type="gene ID" value="LOC105316848"/>
</dbReference>
<dbReference type="Gene3D" id="3.30.40.10">
    <property type="entry name" value="Zinc/RING finger domain, C3HC4 (zinc finger)"/>
    <property type="match status" value="1"/>
</dbReference>
<dbReference type="SUPFAM" id="SSF57850">
    <property type="entry name" value="RING/U-box"/>
    <property type="match status" value="1"/>
</dbReference>
<evidence type="ECO:0000256" key="4">
    <source>
        <dbReference type="ARBA" id="ARBA00022771"/>
    </source>
</evidence>
<dbReference type="InterPro" id="IPR000315">
    <property type="entry name" value="Znf_B-box"/>
</dbReference>
<evidence type="ECO:0000259" key="8">
    <source>
        <dbReference type="PROSITE" id="PS50089"/>
    </source>
</evidence>
<dbReference type="Gene3D" id="2.120.10.30">
    <property type="entry name" value="TolB, C-terminal domain"/>
    <property type="match status" value="2"/>
</dbReference>
<organism evidence="10">
    <name type="scientific">Amphimedon queenslandica</name>
    <name type="common">Sponge</name>
    <dbReference type="NCBI Taxonomy" id="400682"/>
    <lineage>
        <taxon>Eukaryota</taxon>
        <taxon>Metazoa</taxon>
        <taxon>Porifera</taxon>
        <taxon>Demospongiae</taxon>
        <taxon>Heteroscleromorpha</taxon>
        <taxon>Haplosclerida</taxon>
        <taxon>Niphatidae</taxon>
        <taxon>Amphimedon</taxon>
    </lineage>
</organism>
<evidence type="ECO:0000256" key="6">
    <source>
        <dbReference type="PROSITE-ProRule" id="PRU00024"/>
    </source>
</evidence>
<dbReference type="CDD" id="cd05819">
    <property type="entry name" value="NHL"/>
    <property type="match status" value="1"/>
</dbReference>
<feature type="repeat" description="NHL" evidence="7">
    <location>
        <begin position="576"/>
        <end position="620"/>
    </location>
</feature>
<dbReference type="InterPro" id="IPR027370">
    <property type="entry name" value="Znf-RING_euk"/>
</dbReference>
<dbReference type="SUPFAM" id="SSF101898">
    <property type="entry name" value="NHL repeat"/>
    <property type="match status" value="1"/>
</dbReference>
<dbReference type="PROSITE" id="PS50119">
    <property type="entry name" value="ZF_BBOX"/>
    <property type="match status" value="1"/>
</dbReference>
<feature type="repeat" description="NHL" evidence="7">
    <location>
        <begin position="500"/>
        <end position="527"/>
    </location>
</feature>
<evidence type="ECO:0000256" key="7">
    <source>
        <dbReference type="PROSITE-ProRule" id="PRU00504"/>
    </source>
</evidence>
<dbReference type="InParanoid" id="A0A1X7VGB2"/>
<dbReference type="SMART" id="SM00184">
    <property type="entry name" value="RING"/>
    <property type="match status" value="1"/>
</dbReference>
<evidence type="ECO:0000313" key="11">
    <source>
        <dbReference type="Proteomes" id="UP000007879"/>
    </source>
</evidence>
<dbReference type="KEGG" id="aqu:105316848"/>
<dbReference type="GO" id="GO:0008270">
    <property type="term" value="F:zinc ion binding"/>
    <property type="evidence" value="ECO:0007669"/>
    <property type="project" value="UniProtKB-KW"/>
</dbReference>
<dbReference type="PROSITE" id="PS50089">
    <property type="entry name" value="ZF_RING_2"/>
    <property type="match status" value="1"/>
</dbReference>
<dbReference type="SMART" id="SM00336">
    <property type="entry name" value="BBOX"/>
    <property type="match status" value="1"/>
</dbReference>
<dbReference type="InterPro" id="IPR011042">
    <property type="entry name" value="6-blade_b-propeller_TolB-like"/>
</dbReference>
<reference evidence="10" key="2">
    <citation type="submission" date="2017-05" db="UniProtKB">
        <authorList>
            <consortium name="EnsemblMetazoa"/>
        </authorList>
    </citation>
    <scope>IDENTIFICATION</scope>
</reference>
<dbReference type="InterPro" id="IPR050952">
    <property type="entry name" value="TRIM-NHL_E3_ligases"/>
</dbReference>
<name>A0A1X7VGB2_AMPQE</name>
<feature type="repeat" description="NHL" evidence="7">
    <location>
        <begin position="629"/>
        <end position="668"/>
    </location>
</feature>
<dbReference type="GO" id="GO:0000209">
    <property type="term" value="P:protein polyubiquitination"/>
    <property type="evidence" value="ECO:0007669"/>
    <property type="project" value="TreeGrafter"/>
</dbReference>
<dbReference type="Pfam" id="PF00643">
    <property type="entry name" value="zf-B_box"/>
    <property type="match status" value="1"/>
</dbReference>
<evidence type="ECO:0000313" key="10">
    <source>
        <dbReference type="EnsemblMetazoa" id="Aqu2.1.38809_001"/>
    </source>
</evidence>
<feature type="domain" description="RING-type" evidence="8">
    <location>
        <begin position="15"/>
        <end position="58"/>
    </location>
</feature>
<evidence type="ECO:0000256" key="1">
    <source>
        <dbReference type="ARBA" id="ARBA00022553"/>
    </source>
</evidence>
<dbReference type="InterPro" id="IPR001258">
    <property type="entry name" value="NHL_repeat"/>
</dbReference>
<dbReference type="AlphaFoldDB" id="A0A1X7VGB2"/>
<dbReference type="Proteomes" id="UP000007879">
    <property type="component" value="Unassembled WGS sequence"/>
</dbReference>
<keyword evidence="2" id="KW-0479">Metal-binding</keyword>
<dbReference type="InterPro" id="IPR001841">
    <property type="entry name" value="Znf_RING"/>
</dbReference>
<accession>A0A1X7VGB2</accession>
<dbReference type="InterPro" id="IPR017907">
    <property type="entry name" value="Znf_RING_CS"/>
</dbReference>
<proteinExistence type="predicted"/>
<evidence type="ECO:0000256" key="5">
    <source>
        <dbReference type="ARBA" id="ARBA00022833"/>
    </source>
</evidence>
<keyword evidence="1" id="KW-0597">Phosphoprotein</keyword>
<keyword evidence="3" id="KW-0677">Repeat</keyword>
<keyword evidence="5" id="KW-0862">Zinc</keyword>
<evidence type="ECO:0000256" key="2">
    <source>
        <dbReference type="ARBA" id="ARBA00022723"/>
    </source>
</evidence>
<dbReference type="InterPro" id="IPR013083">
    <property type="entry name" value="Znf_RING/FYVE/PHD"/>
</dbReference>
<dbReference type="eggNOG" id="KOG2177">
    <property type="taxonomic scope" value="Eukaryota"/>
</dbReference>
<dbReference type="CDD" id="cd19756">
    <property type="entry name" value="Bbox2"/>
    <property type="match status" value="1"/>
</dbReference>
<dbReference type="SUPFAM" id="SSF57845">
    <property type="entry name" value="B-box zinc-binding domain"/>
    <property type="match status" value="1"/>
</dbReference>
<feature type="domain" description="B box-type" evidence="9">
    <location>
        <begin position="168"/>
        <end position="211"/>
    </location>
</feature>
<dbReference type="GO" id="GO:0061630">
    <property type="term" value="F:ubiquitin protein ligase activity"/>
    <property type="evidence" value="ECO:0007669"/>
    <property type="project" value="TreeGrafter"/>
</dbReference>
<dbReference type="Gene3D" id="3.30.160.60">
    <property type="entry name" value="Classic Zinc Finger"/>
    <property type="match status" value="1"/>
</dbReference>
<gene>
    <name evidence="10" type="primary">105316848</name>
</gene>
<dbReference type="OrthoDB" id="342730at2759"/>
<dbReference type="EnsemblMetazoa" id="Aqu2.1.38809_001">
    <property type="protein sequence ID" value="Aqu2.1.38809_001"/>
    <property type="gene ID" value="Aqu2.1.38809"/>
</dbReference>
<dbReference type="PANTHER" id="PTHR24104">
    <property type="entry name" value="E3 UBIQUITIN-PROTEIN LIGASE NHLRC1-RELATED"/>
    <property type="match status" value="1"/>
</dbReference>
<keyword evidence="11" id="KW-1185">Reference proteome</keyword>
<keyword evidence="4 6" id="KW-0863">Zinc-finger</keyword>
<dbReference type="PROSITE" id="PS00518">
    <property type="entry name" value="ZF_RING_1"/>
    <property type="match status" value="1"/>
</dbReference>
<protein>
    <recommendedName>
        <fullName evidence="12">RING-type domain-containing protein</fullName>
    </recommendedName>
</protein>
<evidence type="ECO:0008006" key="12">
    <source>
        <dbReference type="Google" id="ProtNLM"/>
    </source>
</evidence>
<reference evidence="11" key="1">
    <citation type="journal article" date="2010" name="Nature">
        <title>The Amphimedon queenslandica genome and the evolution of animal complexity.</title>
        <authorList>
            <person name="Srivastava M."/>
            <person name="Simakov O."/>
            <person name="Chapman J."/>
            <person name="Fahey B."/>
            <person name="Gauthier M.E."/>
            <person name="Mitros T."/>
            <person name="Richards G.S."/>
            <person name="Conaco C."/>
            <person name="Dacre M."/>
            <person name="Hellsten U."/>
            <person name="Larroux C."/>
            <person name="Putnam N.H."/>
            <person name="Stanke M."/>
            <person name="Adamska M."/>
            <person name="Darling A."/>
            <person name="Degnan S.M."/>
            <person name="Oakley T.H."/>
            <person name="Plachetzki D.C."/>
            <person name="Zhai Y."/>
            <person name="Adamski M."/>
            <person name="Calcino A."/>
            <person name="Cummins S.F."/>
            <person name="Goodstein D.M."/>
            <person name="Harris C."/>
            <person name="Jackson D.J."/>
            <person name="Leys S.P."/>
            <person name="Shu S."/>
            <person name="Woodcroft B.J."/>
            <person name="Vervoort M."/>
            <person name="Kosik K.S."/>
            <person name="Manning G."/>
            <person name="Degnan B.M."/>
            <person name="Rokhsar D.S."/>
        </authorList>
    </citation>
    <scope>NUCLEOTIDE SEQUENCE [LARGE SCALE GENOMIC DNA]</scope>
</reference>
<dbReference type="GO" id="GO:0043161">
    <property type="term" value="P:proteasome-mediated ubiquitin-dependent protein catabolic process"/>
    <property type="evidence" value="ECO:0007669"/>
    <property type="project" value="TreeGrafter"/>
</dbReference>
<dbReference type="Pfam" id="PF13445">
    <property type="entry name" value="zf-RING_UBOX"/>
    <property type="match status" value="1"/>
</dbReference>
<sequence length="759" mass="84594">MSSWKLRKLEEQITCSVCLGFYTDPKTLPCLHCFCLSCLEGVSSTSLEGLVITCPQCRSRSLVPLVGGIGSFSDAYHISNLKKIHSLLSLKSETGGSIRCSECSQVVNESKDSRHCSHCCSFLCEACAIEHESTPSYSHHELTPCNDIEAFEHQLFPLSHSGSEPEGEDDTMCSTHNKPLSLYCDDCSVYVCEDCTGMDGGTHRSHRCESILESYSSTCQQLAASFNPLKSSLAKTRRLVSGDEEKEIKEQAENTTEEIHSMVEGLISLLRQSEEMMKKRVEGIIENKLKVISEQKKVAQENLTQLEECQEYVESAIAANSPDKVLVTNKPMKNRIDEVRQEVTSKNLCHCLEATDIQFFPRADALRESVSYLGDIVFSSHQMLSDCRVQIKTDQLERNESQFMFTFSFEYRDLGHISVPLSAIECTVTELMNNEEIGAVISNIVTPGLYRVLTSSARGRLRVNIEVCGIEFEEVTVVVPFNPFYDSQAPVEVINHLIEPNGITFTTDGHIVISENSGYCLKVFNSKRELVKSIGNNEEDVETFLHPRGLFSLPDNSFLVLDDHKIRKMTLEGECLARVGHEGQGPLEFSYPGGVTVSPNTGKIWITDYLNDRVQVLNPDFTLAFIIGGTHGSGNGEFDGPTCVAIDSYGTAYVVDANNDRVQLFKEEDGSYVSQFGSTGIRQGLLCRPVRLILVDNKFLYITEAGAGRVSVFNTRGEFIHYFKYGEEDSLMHRPYGLEIDRDGFLYVCDSGNGKVLVY</sequence>